<keyword evidence="9" id="KW-1185">Reference proteome</keyword>
<dbReference type="GO" id="GO:0030132">
    <property type="term" value="C:clathrin coat of coated pit"/>
    <property type="evidence" value="ECO:0007669"/>
    <property type="project" value="InterPro"/>
</dbReference>
<evidence type="ECO:0000256" key="3">
    <source>
        <dbReference type="ARBA" id="ARBA00023136"/>
    </source>
</evidence>
<dbReference type="AlphaFoldDB" id="A0A3S3RN20"/>
<evidence type="ECO:0000313" key="8">
    <source>
        <dbReference type="EMBL" id="RWS02211.1"/>
    </source>
</evidence>
<reference evidence="8 9" key="1">
    <citation type="journal article" date="2018" name="Gigascience">
        <title>Genomes of trombidid mites reveal novel predicted allergens and laterally-transferred genes associated with secondary metabolism.</title>
        <authorList>
            <person name="Dong X."/>
            <person name="Chaisiri K."/>
            <person name="Xia D."/>
            <person name="Armstrong S.D."/>
            <person name="Fang Y."/>
            <person name="Donnelly M.J."/>
            <person name="Kadowaki T."/>
            <person name="McGarry J.W."/>
            <person name="Darby A.C."/>
            <person name="Makepeace B.L."/>
        </authorList>
    </citation>
    <scope>NUCLEOTIDE SEQUENCE [LARGE SCALE GENOMIC DNA]</scope>
    <source>
        <strain evidence="8">UoL-WK</strain>
    </source>
</reference>
<name>A0A3S3RN20_9ACAR</name>
<dbReference type="GO" id="GO:0030130">
    <property type="term" value="C:clathrin coat of trans-Golgi network vesicle"/>
    <property type="evidence" value="ECO:0007669"/>
    <property type="project" value="InterPro"/>
</dbReference>
<evidence type="ECO:0000256" key="7">
    <source>
        <dbReference type="SAM" id="MobiDB-lite"/>
    </source>
</evidence>
<dbReference type="GO" id="GO:0099631">
    <property type="term" value="C:postsynaptic endocytic zone cytoplasmic component"/>
    <property type="evidence" value="ECO:0007669"/>
    <property type="project" value="TreeGrafter"/>
</dbReference>
<comment type="caution">
    <text evidence="8">The sequence shown here is derived from an EMBL/GenBank/DDBJ whole genome shotgun (WGS) entry which is preliminary data.</text>
</comment>
<dbReference type="PROSITE" id="PS00581">
    <property type="entry name" value="CLATHRIN_LIGHT_CHN_2"/>
    <property type="match status" value="1"/>
</dbReference>
<gene>
    <name evidence="8" type="ORF">B4U79_04762</name>
</gene>
<evidence type="ECO:0000256" key="6">
    <source>
        <dbReference type="RuleBase" id="RU363137"/>
    </source>
</evidence>
<comment type="similarity">
    <text evidence="2 6">Belongs to the clathrin light chain family.</text>
</comment>
<sequence length="209" mass="24437">MESFEEMDPAAEFIAREQNALQALDDDYNFVNDNHFEALNGEVNDHKTRPLQNGDVDANQLNGPVILGSNANPKDASPISEKEQQHMQKEEPEKIRKWREEHQRLLEAKDKEEAKRKEELREQAKRELEEWYQRYTEQLEKSKLNNRNAEKEWIAERDAEAPGLEWEKIARMCDFNPKAARNTRDTSRMRSILLQLKQNPPAGAIKNSP</sequence>
<evidence type="ECO:0000256" key="1">
    <source>
        <dbReference type="ARBA" id="ARBA00004180"/>
    </source>
</evidence>
<feature type="compositionally biased region" description="Basic and acidic residues" evidence="7">
    <location>
        <begin position="80"/>
        <end position="96"/>
    </location>
</feature>
<evidence type="ECO:0000256" key="2">
    <source>
        <dbReference type="ARBA" id="ARBA00005263"/>
    </source>
</evidence>
<evidence type="ECO:0000313" key="9">
    <source>
        <dbReference type="Proteomes" id="UP000285301"/>
    </source>
</evidence>
<dbReference type="PANTHER" id="PTHR10639:SF7">
    <property type="entry name" value="CLATHRIN LIGHT CHAIN"/>
    <property type="match status" value="1"/>
</dbReference>
<feature type="region of interest" description="Disordered" evidence="7">
    <location>
        <begin position="45"/>
        <end position="96"/>
    </location>
</feature>
<dbReference type="Pfam" id="PF01086">
    <property type="entry name" value="Clathrin_lg_ch"/>
    <property type="match status" value="1"/>
</dbReference>
<keyword evidence="4 6" id="KW-0168">Coated pit</keyword>
<dbReference type="GO" id="GO:0005198">
    <property type="term" value="F:structural molecule activity"/>
    <property type="evidence" value="ECO:0007669"/>
    <property type="project" value="InterPro"/>
</dbReference>
<dbReference type="InterPro" id="IPR000996">
    <property type="entry name" value="Clathrin_L-chain"/>
</dbReference>
<protein>
    <recommendedName>
        <fullName evidence="6">Clathrin light chain</fullName>
    </recommendedName>
</protein>
<proteinExistence type="inferred from homology"/>
<accession>A0A3S3RN20</accession>
<dbReference type="Proteomes" id="UP000285301">
    <property type="component" value="Unassembled WGS sequence"/>
</dbReference>
<dbReference type="STRING" id="1965070.A0A3S3RN20"/>
<comment type="subcellular location">
    <subcellularLocation>
        <location evidence="1 6">Cytoplasmic vesicle membrane</location>
        <topology evidence="1 6">Peripheral membrane protein</topology>
        <orientation evidence="1 6">Cytoplasmic side</orientation>
    </subcellularLocation>
    <subcellularLocation>
        <location evidence="6">Membrane</location>
        <location evidence="6">Coated pit</location>
        <topology evidence="6">Peripheral membrane protein</topology>
        <orientation evidence="6">Cytoplasmic side</orientation>
    </subcellularLocation>
    <text evidence="6">Cytoplasmic face of coated pits and vesicles.</text>
</comment>
<dbReference type="OrthoDB" id="5512at2759"/>
<keyword evidence="5 6" id="KW-0968">Cytoplasmic vesicle</keyword>
<dbReference type="GO" id="GO:0030672">
    <property type="term" value="C:synaptic vesicle membrane"/>
    <property type="evidence" value="ECO:0007669"/>
    <property type="project" value="TreeGrafter"/>
</dbReference>
<comment type="function">
    <text evidence="6">Clathrin is the major protein of the polyhedral coat of coated pits and vesicles.</text>
</comment>
<evidence type="ECO:0000256" key="4">
    <source>
        <dbReference type="ARBA" id="ARBA00023176"/>
    </source>
</evidence>
<keyword evidence="3 6" id="KW-0472">Membrane</keyword>
<dbReference type="GO" id="GO:0072583">
    <property type="term" value="P:clathrin-dependent endocytosis"/>
    <property type="evidence" value="ECO:0007669"/>
    <property type="project" value="TreeGrafter"/>
</dbReference>
<dbReference type="PANTHER" id="PTHR10639">
    <property type="entry name" value="CLATHRIN LIGHT CHAIN"/>
    <property type="match status" value="1"/>
</dbReference>
<dbReference type="GO" id="GO:0032050">
    <property type="term" value="F:clathrin heavy chain binding"/>
    <property type="evidence" value="ECO:0007669"/>
    <property type="project" value="TreeGrafter"/>
</dbReference>
<evidence type="ECO:0000256" key="5">
    <source>
        <dbReference type="ARBA" id="ARBA00023329"/>
    </source>
</evidence>
<dbReference type="GO" id="GO:0006886">
    <property type="term" value="P:intracellular protein transport"/>
    <property type="evidence" value="ECO:0007669"/>
    <property type="project" value="InterPro"/>
</dbReference>
<dbReference type="EMBL" id="NCKU01008012">
    <property type="protein sequence ID" value="RWS02211.1"/>
    <property type="molecule type" value="Genomic_DNA"/>
</dbReference>
<organism evidence="8 9">
    <name type="scientific">Dinothrombium tinctorium</name>
    <dbReference type="NCBI Taxonomy" id="1965070"/>
    <lineage>
        <taxon>Eukaryota</taxon>
        <taxon>Metazoa</taxon>
        <taxon>Ecdysozoa</taxon>
        <taxon>Arthropoda</taxon>
        <taxon>Chelicerata</taxon>
        <taxon>Arachnida</taxon>
        <taxon>Acari</taxon>
        <taxon>Acariformes</taxon>
        <taxon>Trombidiformes</taxon>
        <taxon>Prostigmata</taxon>
        <taxon>Anystina</taxon>
        <taxon>Parasitengona</taxon>
        <taxon>Trombidioidea</taxon>
        <taxon>Trombidiidae</taxon>
        <taxon>Dinothrombium</taxon>
    </lineage>
</organism>